<keyword evidence="3" id="KW-0560">Oxidoreductase</keyword>
<gene>
    <name evidence="4" type="ORF">PPROV_000228100</name>
</gene>
<evidence type="ECO:0000256" key="2">
    <source>
        <dbReference type="ARBA" id="ARBA00022643"/>
    </source>
</evidence>
<protein>
    <recommendedName>
        <fullName evidence="6">Nitronate monooxygenase domain-containing protein</fullName>
    </recommendedName>
</protein>
<evidence type="ECO:0000256" key="3">
    <source>
        <dbReference type="ARBA" id="ARBA00023002"/>
    </source>
</evidence>
<accession>A0A830H8D7</accession>
<dbReference type="Gene3D" id="3.20.20.70">
    <property type="entry name" value="Aldolase class I"/>
    <property type="match status" value="1"/>
</dbReference>
<keyword evidence="2" id="KW-0288">FMN</keyword>
<keyword evidence="5" id="KW-1185">Reference proteome</keyword>
<dbReference type="EMBL" id="BNJQ01000005">
    <property type="protein sequence ID" value="GHP03526.1"/>
    <property type="molecule type" value="Genomic_DNA"/>
</dbReference>
<proteinExistence type="predicted"/>
<dbReference type="CDD" id="cd04730">
    <property type="entry name" value="NPD_like"/>
    <property type="match status" value="1"/>
</dbReference>
<evidence type="ECO:0000313" key="5">
    <source>
        <dbReference type="Proteomes" id="UP000660262"/>
    </source>
</evidence>
<keyword evidence="1" id="KW-0285">Flavoprotein</keyword>
<dbReference type="InterPro" id="IPR004136">
    <property type="entry name" value="NMO"/>
</dbReference>
<dbReference type="Proteomes" id="UP000660262">
    <property type="component" value="Unassembled WGS sequence"/>
</dbReference>
<organism evidence="4 5">
    <name type="scientific">Pycnococcus provasolii</name>
    <dbReference type="NCBI Taxonomy" id="41880"/>
    <lineage>
        <taxon>Eukaryota</taxon>
        <taxon>Viridiplantae</taxon>
        <taxon>Chlorophyta</taxon>
        <taxon>Pseudoscourfieldiophyceae</taxon>
        <taxon>Pseudoscourfieldiales</taxon>
        <taxon>Pycnococcaceae</taxon>
        <taxon>Pycnococcus</taxon>
    </lineage>
</organism>
<dbReference type="PANTHER" id="PTHR32332:SF31">
    <property type="entry name" value="2-NITROPROPANE DIOXYGENASE FAMILY, PUTATIVE (AFU_ORTHOLOGUE AFUA_2G09850)-RELATED"/>
    <property type="match status" value="1"/>
</dbReference>
<name>A0A830H8D7_9CHLO</name>
<dbReference type="SUPFAM" id="SSF51412">
    <property type="entry name" value="Inosine monophosphate dehydrogenase (IMPDH)"/>
    <property type="match status" value="1"/>
</dbReference>
<evidence type="ECO:0000313" key="4">
    <source>
        <dbReference type="EMBL" id="GHP03526.1"/>
    </source>
</evidence>
<dbReference type="Pfam" id="PF03060">
    <property type="entry name" value="NMO"/>
    <property type="match status" value="1"/>
</dbReference>
<dbReference type="OrthoDB" id="2349068at2759"/>
<dbReference type="AlphaFoldDB" id="A0A830H8D7"/>
<sequence>MATLTPPIKVPSLRPCGLRLRLSRVTRAPCRTRPRTRVMISLSSMNTRFCRQYLVSSPLMLAPMGGCAGGKLAAAVSKAGALGLVGSGGESQKYLRQQWSISQAQGGCHGFGINVAQVNAEDLRTLVDTLKPQVVYLSFGDVREKGHANAVIDGGAQVIANAADVQTVVKHADAGVAVIVVQGADAGGHTDGRASAFAVLPEARDALDAAGHNDVLLAYAGGVADGRGVAAALTLGADAVVLGTRLAAAEESDYLATQKEALRGASDGANATTIGRFVDALNGIDEHSSGLPGRCLVNRSTALKDAWDSAPSPEARAELSTQHRAGVAAGGGDGAEWGTTWAGAGVGLVPAHSQSAAAILEEVTAEAEAALKRAGLLL</sequence>
<dbReference type="GO" id="GO:0018580">
    <property type="term" value="F:nitronate monooxygenase activity"/>
    <property type="evidence" value="ECO:0007669"/>
    <property type="project" value="InterPro"/>
</dbReference>
<dbReference type="PANTHER" id="PTHR32332">
    <property type="entry name" value="2-NITROPROPANE DIOXYGENASE"/>
    <property type="match status" value="1"/>
</dbReference>
<reference evidence="4" key="1">
    <citation type="submission" date="2020-10" db="EMBL/GenBank/DDBJ databases">
        <title>Unveiling of a novel bifunctional photoreceptor, Dualchrome1, isolated from a cosmopolitan green alga.</title>
        <authorList>
            <person name="Suzuki S."/>
            <person name="Kawachi M."/>
        </authorList>
    </citation>
    <scope>NUCLEOTIDE SEQUENCE</scope>
    <source>
        <strain evidence="4">NIES 2893</strain>
    </source>
</reference>
<comment type="caution">
    <text evidence="4">The sequence shown here is derived from an EMBL/GenBank/DDBJ whole genome shotgun (WGS) entry which is preliminary data.</text>
</comment>
<evidence type="ECO:0008006" key="6">
    <source>
        <dbReference type="Google" id="ProtNLM"/>
    </source>
</evidence>
<evidence type="ECO:0000256" key="1">
    <source>
        <dbReference type="ARBA" id="ARBA00022630"/>
    </source>
</evidence>
<dbReference type="InterPro" id="IPR013785">
    <property type="entry name" value="Aldolase_TIM"/>
</dbReference>